<reference evidence="1 2" key="1">
    <citation type="journal article" date="2023" name="ACS Omega">
        <title>Identification of the Neoaspergillic Acid Biosynthesis Gene Cluster by Establishing an In Vitro CRISPR-Ribonucleoprotein Genetic System in Aspergillus melleus.</title>
        <authorList>
            <person name="Yuan B."/>
            <person name="Grau M.F."/>
            <person name="Murata R.M."/>
            <person name="Torok T."/>
            <person name="Venkateswaran K."/>
            <person name="Stajich J.E."/>
            <person name="Wang C.C.C."/>
        </authorList>
    </citation>
    <scope>NUCLEOTIDE SEQUENCE [LARGE SCALE GENOMIC DNA]</scope>
    <source>
        <strain evidence="1 2">IMV 1140</strain>
    </source>
</reference>
<dbReference type="EMBL" id="JAOPJF010000010">
    <property type="protein sequence ID" value="KAK1147873.1"/>
    <property type="molecule type" value="Genomic_DNA"/>
</dbReference>
<name>A0ACC3BBQ9_9EURO</name>
<gene>
    <name evidence="1" type="ORF">N8T08_000387</name>
</gene>
<sequence>MESPVLNVYGSQWKQLSNEGLVRGASQAPPSASVSPPRREASGMSAREANGKMGYPNLSRTTRRISRKVGVGLLRSTSPEGQSSGRRGRPETLSGIFPERGSGPRKSF</sequence>
<organism evidence="1 2">
    <name type="scientific">Aspergillus melleus</name>
    <dbReference type="NCBI Taxonomy" id="138277"/>
    <lineage>
        <taxon>Eukaryota</taxon>
        <taxon>Fungi</taxon>
        <taxon>Dikarya</taxon>
        <taxon>Ascomycota</taxon>
        <taxon>Pezizomycotina</taxon>
        <taxon>Eurotiomycetes</taxon>
        <taxon>Eurotiomycetidae</taxon>
        <taxon>Eurotiales</taxon>
        <taxon>Aspergillaceae</taxon>
        <taxon>Aspergillus</taxon>
        <taxon>Aspergillus subgen. Circumdati</taxon>
    </lineage>
</organism>
<proteinExistence type="predicted"/>
<evidence type="ECO:0000313" key="1">
    <source>
        <dbReference type="EMBL" id="KAK1147873.1"/>
    </source>
</evidence>
<comment type="caution">
    <text evidence="1">The sequence shown here is derived from an EMBL/GenBank/DDBJ whole genome shotgun (WGS) entry which is preliminary data.</text>
</comment>
<evidence type="ECO:0000313" key="2">
    <source>
        <dbReference type="Proteomes" id="UP001177260"/>
    </source>
</evidence>
<dbReference type="Proteomes" id="UP001177260">
    <property type="component" value="Unassembled WGS sequence"/>
</dbReference>
<protein>
    <submittedName>
        <fullName evidence="1">Uncharacterized protein</fullName>
    </submittedName>
</protein>
<accession>A0ACC3BBQ9</accession>
<keyword evidence="2" id="KW-1185">Reference proteome</keyword>